<dbReference type="SMART" id="SM01012">
    <property type="entry name" value="ANTAR"/>
    <property type="match status" value="1"/>
</dbReference>
<dbReference type="PROSITE" id="PS50921">
    <property type="entry name" value="ANTAR"/>
    <property type="match status" value="1"/>
</dbReference>
<dbReference type="EMBL" id="PJZH01000002">
    <property type="protein sequence ID" value="PLR39477.1"/>
    <property type="molecule type" value="Genomic_DNA"/>
</dbReference>
<dbReference type="AlphaFoldDB" id="A0A2N5EBG5"/>
<dbReference type="Pfam" id="PF03861">
    <property type="entry name" value="ANTAR"/>
    <property type="match status" value="1"/>
</dbReference>
<reference evidence="3 4" key="1">
    <citation type="submission" date="2017-12" db="EMBL/GenBank/DDBJ databases">
        <title>Characterization of six clinical isolates of Enterochimera gen. nov., a novel genus of the Yersiniaciae family and the three species Enterochimera arupensis sp. nov., Enterochimera coloradensis sp. nov, and Enterochimera californica sp. nov.</title>
        <authorList>
            <person name="Rossi A."/>
            <person name="Fisher M."/>
        </authorList>
    </citation>
    <scope>NUCLEOTIDE SEQUENCE [LARGE SCALE GENOMIC DNA]</scope>
    <source>
        <strain evidence="4">2016-Iso4</strain>
    </source>
</reference>
<feature type="domain" description="ANTAR" evidence="2">
    <location>
        <begin position="355"/>
        <end position="416"/>
    </location>
</feature>
<gene>
    <name evidence="3" type="ORF">CYR32_03115</name>
</gene>
<dbReference type="RefSeq" id="WP_101822967.1">
    <property type="nucleotide sequence ID" value="NZ_PJZH01000002.1"/>
</dbReference>
<dbReference type="Pfam" id="PF08376">
    <property type="entry name" value="NIT"/>
    <property type="match status" value="1"/>
</dbReference>
<proteinExistence type="predicted"/>
<keyword evidence="4" id="KW-1185">Reference proteome</keyword>
<evidence type="ECO:0000313" key="4">
    <source>
        <dbReference type="Proteomes" id="UP000234503"/>
    </source>
</evidence>
<feature type="domain" description="NIT" evidence="1">
    <location>
        <begin position="41"/>
        <end position="293"/>
    </location>
</feature>
<evidence type="ECO:0000259" key="1">
    <source>
        <dbReference type="PROSITE" id="PS50906"/>
    </source>
</evidence>
<dbReference type="InterPro" id="IPR036388">
    <property type="entry name" value="WH-like_DNA-bd_sf"/>
</dbReference>
<accession>A0A2N5EBG5</accession>
<dbReference type="InterPro" id="IPR005561">
    <property type="entry name" value="ANTAR"/>
</dbReference>
<dbReference type="InterPro" id="IPR011006">
    <property type="entry name" value="CheY-like_superfamily"/>
</dbReference>
<sequence length="430" mass="45574">MSTSPVGHPPARLRAQDFILASRQSEIAGLQQLLHTGELVTAVSALVHCLQRERGLSNILLSNRASPPARGLPHALTDTDAALAALHLPLAQLDRAHPQAGNLSRLFNRVAGALHALEELAALREANRGPTADRAASMRRYSDIIARLLGVVFEAADGCGNPAISRALIVLFSVMQGKELAGQERAIGAAGFAAGTLDDDAHRQLLDLIDGQERCAQTFLTFAGPALQAAWHAGPGQGNPAFERLRRILCAGRLPPEGDAVQAWFDITSARIDAIRGVEDHAAAALNACCRAALAGAQQALAAQQLSLAPAEEAGYTVLLATTPGGEEARYSTGPLGAPLGRAILDVIQQQAQHLQQLSAELTTLRASLSERREIERAKALLMQHRGLSEPEAHKALRSLAMAQNKKLIEIAHALLAVETVLAVRGEDAR</sequence>
<protein>
    <submittedName>
        <fullName evidence="3">Transcription antitermination regulator</fullName>
    </submittedName>
</protein>
<dbReference type="Gene3D" id="1.10.10.10">
    <property type="entry name" value="Winged helix-like DNA-binding domain superfamily/Winged helix DNA-binding domain"/>
    <property type="match status" value="1"/>
</dbReference>
<dbReference type="OrthoDB" id="9782798at2"/>
<dbReference type="PROSITE" id="PS50906">
    <property type="entry name" value="NIT"/>
    <property type="match status" value="1"/>
</dbReference>
<organism evidence="3 4">
    <name type="scientific">Chimaeribacter coloradensis</name>
    <dbReference type="NCBI Taxonomy" id="2060068"/>
    <lineage>
        <taxon>Bacteria</taxon>
        <taxon>Pseudomonadati</taxon>
        <taxon>Pseudomonadota</taxon>
        <taxon>Gammaproteobacteria</taxon>
        <taxon>Enterobacterales</taxon>
        <taxon>Yersiniaceae</taxon>
        <taxon>Chimaeribacter</taxon>
    </lineage>
</organism>
<name>A0A2N5EBG5_9GAMM</name>
<comment type="caution">
    <text evidence="3">The sequence shown here is derived from an EMBL/GenBank/DDBJ whole genome shotgun (WGS) entry which is preliminary data.</text>
</comment>
<dbReference type="GO" id="GO:0003723">
    <property type="term" value="F:RNA binding"/>
    <property type="evidence" value="ECO:0007669"/>
    <property type="project" value="InterPro"/>
</dbReference>
<evidence type="ECO:0000259" key="2">
    <source>
        <dbReference type="PROSITE" id="PS50921"/>
    </source>
</evidence>
<dbReference type="InterPro" id="IPR010910">
    <property type="entry name" value="Nitrate/nitrite_sensing_bac"/>
</dbReference>
<dbReference type="SUPFAM" id="SSF52172">
    <property type="entry name" value="CheY-like"/>
    <property type="match status" value="1"/>
</dbReference>
<evidence type="ECO:0000313" key="3">
    <source>
        <dbReference type="EMBL" id="PLR39477.1"/>
    </source>
</evidence>
<dbReference type="InterPro" id="IPR013587">
    <property type="entry name" value="Nitrate/nitrite_sensing"/>
</dbReference>
<dbReference type="Proteomes" id="UP000234503">
    <property type="component" value="Unassembled WGS sequence"/>
</dbReference>